<gene>
    <name evidence="2" type="ordered locus">Echvi_0393</name>
</gene>
<reference evidence="3" key="1">
    <citation type="submission" date="2012-02" db="EMBL/GenBank/DDBJ databases">
        <title>The complete genome of Echinicola vietnamensis DSM 17526.</title>
        <authorList>
            <person name="Lucas S."/>
            <person name="Copeland A."/>
            <person name="Lapidus A."/>
            <person name="Glavina del Rio T."/>
            <person name="Dalin E."/>
            <person name="Tice H."/>
            <person name="Bruce D."/>
            <person name="Goodwin L."/>
            <person name="Pitluck S."/>
            <person name="Peters L."/>
            <person name="Ovchinnikova G."/>
            <person name="Teshima H."/>
            <person name="Kyrpides N."/>
            <person name="Mavromatis K."/>
            <person name="Ivanova N."/>
            <person name="Brettin T."/>
            <person name="Detter J.C."/>
            <person name="Han C."/>
            <person name="Larimer F."/>
            <person name="Land M."/>
            <person name="Hauser L."/>
            <person name="Markowitz V."/>
            <person name="Cheng J.-F."/>
            <person name="Hugenholtz P."/>
            <person name="Woyke T."/>
            <person name="Wu D."/>
            <person name="Brambilla E."/>
            <person name="Klenk H.-P."/>
            <person name="Eisen J.A."/>
        </authorList>
    </citation>
    <scope>NUCLEOTIDE SEQUENCE [LARGE SCALE GENOMIC DNA]</scope>
    <source>
        <strain evidence="3">DSM 17526 / LMG 23754 / KMM 6221</strain>
    </source>
</reference>
<keyword evidence="1" id="KW-0472">Membrane</keyword>
<keyword evidence="3" id="KW-1185">Reference proteome</keyword>
<name>L0FV97_ECHVK</name>
<evidence type="ECO:0000256" key="1">
    <source>
        <dbReference type="SAM" id="Phobius"/>
    </source>
</evidence>
<evidence type="ECO:0000313" key="2">
    <source>
        <dbReference type="EMBL" id="AGA76681.1"/>
    </source>
</evidence>
<proteinExistence type="predicted"/>
<sequence length="57" mass="6355">MITTDTTSAGVVGFINFLISCPSYLIAIIFEVGSTLNFYFLKPFFCLPAFMTSDFLK</sequence>
<organism evidence="2 3">
    <name type="scientific">Echinicola vietnamensis (strain DSM 17526 / LMG 23754 / KMM 6221)</name>
    <dbReference type="NCBI Taxonomy" id="926556"/>
    <lineage>
        <taxon>Bacteria</taxon>
        <taxon>Pseudomonadati</taxon>
        <taxon>Bacteroidota</taxon>
        <taxon>Cytophagia</taxon>
        <taxon>Cytophagales</taxon>
        <taxon>Cyclobacteriaceae</taxon>
        <taxon>Echinicola</taxon>
    </lineage>
</organism>
<dbReference type="HOGENOM" id="CLU_2989374_0_0_10"/>
<keyword evidence="1" id="KW-0812">Transmembrane</keyword>
<keyword evidence="1" id="KW-1133">Transmembrane helix</keyword>
<protein>
    <submittedName>
        <fullName evidence="2">Uncharacterized protein</fullName>
    </submittedName>
</protein>
<dbReference type="Proteomes" id="UP000010796">
    <property type="component" value="Chromosome"/>
</dbReference>
<dbReference type="KEGG" id="evi:Echvi_0393"/>
<dbReference type="AlphaFoldDB" id="L0FV97"/>
<evidence type="ECO:0000313" key="3">
    <source>
        <dbReference type="Proteomes" id="UP000010796"/>
    </source>
</evidence>
<accession>L0FV97</accession>
<feature type="transmembrane region" description="Helical" evidence="1">
    <location>
        <begin position="12"/>
        <end position="30"/>
    </location>
</feature>
<dbReference type="EMBL" id="CP003346">
    <property type="protein sequence ID" value="AGA76681.1"/>
    <property type="molecule type" value="Genomic_DNA"/>
</dbReference>